<evidence type="ECO:0000313" key="3">
    <source>
        <dbReference type="Proteomes" id="UP000178873"/>
    </source>
</evidence>
<keyword evidence="1" id="KW-0812">Transmembrane</keyword>
<dbReference type="AlphaFoldDB" id="A0A1G2M2B5"/>
<comment type="caution">
    <text evidence="2">The sequence shown here is derived from an EMBL/GenBank/DDBJ whole genome shotgun (WGS) entry which is preliminary data.</text>
</comment>
<dbReference type="Proteomes" id="UP000178873">
    <property type="component" value="Unassembled WGS sequence"/>
</dbReference>
<dbReference type="STRING" id="1802301.A2664_00985"/>
<proteinExistence type="predicted"/>
<feature type="transmembrane region" description="Helical" evidence="1">
    <location>
        <begin position="20"/>
        <end position="38"/>
    </location>
</feature>
<keyword evidence="1" id="KW-1133">Transmembrane helix</keyword>
<organism evidence="2 3">
    <name type="scientific">Candidatus Taylorbacteria bacterium RIFCSPHIGHO2_01_FULL_46_22b</name>
    <dbReference type="NCBI Taxonomy" id="1802301"/>
    <lineage>
        <taxon>Bacteria</taxon>
        <taxon>Candidatus Tayloriibacteriota</taxon>
    </lineage>
</organism>
<accession>A0A1G2M2B5</accession>
<reference evidence="2 3" key="1">
    <citation type="journal article" date="2016" name="Nat. Commun.">
        <title>Thousands of microbial genomes shed light on interconnected biogeochemical processes in an aquifer system.</title>
        <authorList>
            <person name="Anantharaman K."/>
            <person name="Brown C.T."/>
            <person name="Hug L.A."/>
            <person name="Sharon I."/>
            <person name="Castelle C.J."/>
            <person name="Probst A.J."/>
            <person name="Thomas B.C."/>
            <person name="Singh A."/>
            <person name="Wilkins M.J."/>
            <person name="Karaoz U."/>
            <person name="Brodie E.L."/>
            <person name="Williams K.H."/>
            <person name="Hubbard S.S."/>
            <person name="Banfield J.F."/>
        </authorList>
    </citation>
    <scope>NUCLEOTIDE SEQUENCE [LARGE SCALE GENOMIC DNA]</scope>
</reference>
<gene>
    <name evidence="2" type="ORF">A2664_00985</name>
</gene>
<name>A0A1G2M2B5_9BACT</name>
<sequence length="111" mass="12589">MDELPSTFPSHSRFKGLLTSLFVALVLVVIALIISFAIPADTPPPQKDSGLNPALQAQKVDIIERLRELPLQTISDSEKRAFSQELLEGQEEGMRFTAEEKREIYMRLYKQ</sequence>
<evidence type="ECO:0000256" key="1">
    <source>
        <dbReference type="SAM" id="Phobius"/>
    </source>
</evidence>
<protein>
    <submittedName>
        <fullName evidence="2">Uncharacterized protein</fullName>
    </submittedName>
</protein>
<evidence type="ECO:0000313" key="2">
    <source>
        <dbReference type="EMBL" id="OHA17914.1"/>
    </source>
</evidence>
<dbReference type="EMBL" id="MHRF01000010">
    <property type="protein sequence ID" value="OHA17914.1"/>
    <property type="molecule type" value="Genomic_DNA"/>
</dbReference>
<keyword evidence="1" id="KW-0472">Membrane</keyword>